<dbReference type="InterPro" id="IPR045793">
    <property type="entry name" value="PcRGLX/YetA-like"/>
</dbReference>
<feature type="region of interest" description="Disordered" evidence="1">
    <location>
        <begin position="109"/>
        <end position="130"/>
    </location>
</feature>
<feature type="compositionally biased region" description="Low complexity" evidence="1">
    <location>
        <begin position="109"/>
        <end position="121"/>
    </location>
</feature>
<feature type="domain" description="PcRGLX/YetA-like central beta-sandwich" evidence="4">
    <location>
        <begin position="133"/>
        <end position="493"/>
    </location>
</feature>
<dbReference type="Proteomes" id="UP001465668">
    <property type="component" value="Unassembled WGS sequence"/>
</dbReference>
<name>A0ABR2Y4K2_9PEZI</name>
<feature type="domain" description="PcRGLX/YetA-like C-terminal alpha/alpha toroid" evidence="5">
    <location>
        <begin position="499"/>
        <end position="920"/>
    </location>
</feature>
<protein>
    <submittedName>
        <fullName evidence="6">Uncharacterized protein</fullName>
    </submittedName>
</protein>
<dbReference type="Pfam" id="PF21346">
    <property type="entry name" value="PcRGLX_3rd"/>
    <property type="match status" value="1"/>
</dbReference>
<accession>A0ABR2Y4K2</accession>
<feature type="domain" description="PcRGLX/YetA-like N-terminal RIFT barrel" evidence="3">
    <location>
        <begin position="31"/>
        <end position="110"/>
    </location>
</feature>
<dbReference type="InterPro" id="IPR048329">
    <property type="entry name" value="PcRGLX_1st"/>
</dbReference>
<dbReference type="PANTHER" id="PTHR40081">
    <property type="entry name" value="CONCANAVALIN A-LIKE LECTIN/GLUCANASE"/>
    <property type="match status" value="1"/>
</dbReference>
<keyword evidence="7" id="KW-1185">Reference proteome</keyword>
<dbReference type="InterPro" id="IPR048330">
    <property type="entry name" value="PcRGLX/YetA_2nd"/>
</dbReference>
<evidence type="ECO:0000256" key="1">
    <source>
        <dbReference type="SAM" id="MobiDB-lite"/>
    </source>
</evidence>
<dbReference type="Pfam" id="PF19501">
    <property type="entry name" value="PcRGLX_1st"/>
    <property type="match status" value="1"/>
</dbReference>
<feature type="signal peptide" evidence="2">
    <location>
        <begin position="1"/>
        <end position="19"/>
    </location>
</feature>
<evidence type="ECO:0000259" key="5">
    <source>
        <dbReference type="Pfam" id="PF21346"/>
    </source>
</evidence>
<reference evidence="6 7" key="1">
    <citation type="submission" date="2024-02" db="EMBL/GenBank/DDBJ databases">
        <title>First draft genome assembly of two strains of Seiridium cardinale.</title>
        <authorList>
            <person name="Emiliani G."/>
            <person name="Scali E."/>
        </authorList>
    </citation>
    <scope>NUCLEOTIDE SEQUENCE [LARGE SCALE GENOMIC DNA]</scope>
    <source>
        <strain evidence="6 7">BM-138-000479</strain>
    </source>
</reference>
<organism evidence="6 7">
    <name type="scientific">Seiridium cardinale</name>
    <dbReference type="NCBI Taxonomy" id="138064"/>
    <lineage>
        <taxon>Eukaryota</taxon>
        <taxon>Fungi</taxon>
        <taxon>Dikarya</taxon>
        <taxon>Ascomycota</taxon>
        <taxon>Pezizomycotina</taxon>
        <taxon>Sordariomycetes</taxon>
        <taxon>Xylariomycetidae</taxon>
        <taxon>Amphisphaeriales</taxon>
        <taxon>Sporocadaceae</taxon>
        <taxon>Seiridium</taxon>
    </lineage>
</organism>
<dbReference type="Pfam" id="PF21345">
    <property type="entry name" value="PcRGLX_2nd"/>
    <property type="match status" value="1"/>
</dbReference>
<sequence>MHLNANLLVAFGLVAQAISQSFSNTSTRTGVTVRWLEGTPVTNLGSTFGLPWPRGEYRADTTSFTGTTADGGEVQLQSWVTAYWPDNSIKWTGHAIAATDTAADEYIISPSSSSGNSTTSSSRRRQTTSLAIESDSDIAVNTGKVTATFPKSGPVLISSIETASGKIIGQNGVLVLQSQTSIVDADEGGSQPGKLLFQSEVEEATVSEDSSTRALVTVKGKHQVVSGGEHEPWLQFTLRFYLYANSDAIRVVHTVIFDGDQETDFISGLGIRFDVPLSDEPYNRHIRVAGVGGGFLNEAVQGLTGLRRDPGAAVRAAQVAGQETPDTSTWDTRVSTRLQWIPTWGDYTLNQLSPDGFTLKKRTKAGYTWVNIPGGNRSEGLAYLGGATGGGLAVGLRDFWKRYPTGLDIRNAAADVGQITLWLYSPAAAPMDNRPFHDSMGEETYAEQLDALEITYEDWEGGYDTPYGVARTAEIFLFAFDSTPSSDTLADLTSYANEPPLLVAEPSYLKDTEAIGTYWDLPDNSTAASTTIEEHLDFLIQFYRNQVEQRRWYGFWDFGDFMHTYDSDRHQWRYDVGGFAWDNSELSPDLFFWNQFLRTGRSDVFRFAEAQVRHSSEVDMYHIGNFSGLGTRHGVLHWGDSAKQIRISTTIYRRVFYYISGGDERIGDVIHGVLDAEQAFYLVDARRKVRSANVTYVPDPEALYINIGLDWFGLAGAWLMEWERHGPQWEEAKSKLYKGFETIVGLKNGLVTGEAYYNSSDGAFSPPPTDPENEGIVVVSHLDGVFGLQEIFTQIIDHVEDDLPDGILDAYLDYAYYYGAGSAEQTARYGASFGSLSLYQGHSRLTAYVAWKTQNETLAARAWKEFDKDGLISTNPWSTNRIANSSVLLPVDDGGDWISTNSVALYGLAAIENLKYIRKSLV</sequence>
<evidence type="ECO:0000313" key="6">
    <source>
        <dbReference type="EMBL" id="KAK9780882.1"/>
    </source>
</evidence>
<proteinExistence type="predicted"/>
<evidence type="ECO:0000256" key="2">
    <source>
        <dbReference type="SAM" id="SignalP"/>
    </source>
</evidence>
<evidence type="ECO:0000259" key="4">
    <source>
        <dbReference type="Pfam" id="PF21345"/>
    </source>
</evidence>
<feature type="chain" id="PRO_5045758519" evidence="2">
    <location>
        <begin position="20"/>
        <end position="922"/>
    </location>
</feature>
<evidence type="ECO:0000259" key="3">
    <source>
        <dbReference type="Pfam" id="PF19501"/>
    </source>
</evidence>
<dbReference type="PANTHER" id="PTHR40081:SF1">
    <property type="entry name" value="TAT PATHWAY SIGNAL SEQUENCE DOMAIN PROTEIN"/>
    <property type="match status" value="1"/>
</dbReference>
<keyword evidence="2" id="KW-0732">Signal</keyword>
<dbReference type="InterPro" id="IPR048331">
    <property type="entry name" value="PcRGLX/YetA_3rd"/>
</dbReference>
<evidence type="ECO:0000313" key="7">
    <source>
        <dbReference type="Proteomes" id="UP001465668"/>
    </source>
</evidence>
<comment type="caution">
    <text evidence="6">The sequence shown here is derived from an EMBL/GenBank/DDBJ whole genome shotgun (WGS) entry which is preliminary data.</text>
</comment>
<gene>
    <name evidence="6" type="ORF">SCAR479_02068</name>
</gene>
<dbReference type="EMBL" id="JARVKM010000005">
    <property type="protein sequence ID" value="KAK9780882.1"/>
    <property type="molecule type" value="Genomic_DNA"/>
</dbReference>